<accession>A0A183TV59</accession>
<evidence type="ECO:0000256" key="3">
    <source>
        <dbReference type="ARBA" id="ARBA00023157"/>
    </source>
</evidence>
<feature type="transmembrane region" description="Helical" evidence="4">
    <location>
        <begin position="37"/>
        <end position="61"/>
    </location>
</feature>
<keyword evidence="7" id="KW-1185">Reference proteome</keyword>
<dbReference type="InterPro" id="IPR036058">
    <property type="entry name" value="Kazal_dom_sf"/>
</dbReference>
<feature type="domain" description="Kazal-like" evidence="5">
    <location>
        <begin position="198"/>
        <end position="254"/>
    </location>
</feature>
<dbReference type="SUPFAM" id="SSF100895">
    <property type="entry name" value="Kazal-type serine protease inhibitors"/>
    <property type="match status" value="7"/>
</dbReference>
<keyword evidence="3" id="KW-1015">Disulfide bond</keyword>
<keyword evidence="4" id="KW-0472">Membrane</keyword>
<protein>
    <submittedName>
        <fullName evidence="8">Agrin</fullName>
    </submittedName>
</protein>
<evidence type="ECO:0000313" key="7">
    <source>
        <dbReference type="Proteomes" id="UP000050794"/>
    </source>
</evidence>
<keyword evidence="4" id="KW-1133">Transmembrane helix</keyword>
<dbReference type="Pfam" id="PF00050">
    <property type="entry name" value="Kazal_1"/>
    <property type="match status" value="1"/>
</dbReference>
<dbReference type="Proteomes" id="UP000050794">
    <property type="component" value="Unassembled WGS sequence"/>
</dbReference>
<dbReference type="InterPro" id="IPR002350">
    <property type="entry name" value="Kazal_dom"/>
</dbReference>
<feature type="domain" description="Kazal-like" evidence="5">
    <location>
        <begin position="297"/>
        <end position="361"/>
    </location>
</feature>
<dbReference type="PANTHER" id="PTHR10913">
    <property type="entry name" value="FOLLISTATIN-RELATED"/>
    <property type="match status" value="1"/>
</dbReference>
<dbReference type="PANTHER" id="PTHR10913:SF45">
    <property type="entry name" value="FOLLISTATIN, ISOFORM A-RELATED"/>
    <property type="match status" value="1"/>
</dbReference>
<dbReference type="SMART" id="SM00280">
    <property type="entry name" value="KAZAL"/>
    <property type="match status" value="7"/>
</dbReference>
<feature type="domain" description="Kazal-like" evidence="5">
    <location>
        <begin position="454"/>
        <end position="510"/>
    </location>
</feature>
<sequence>MAHITWINATERTNIMTSFIGPKNMHSHTYCFNFPMAWSFFSSFIAFISVHFTSCSSYIPFRSFIVTPPFSPLRYNAHSHPFCNRFCLNASFFFGFLFHNISFTVLIGECRECLPQPCPLANENLAESNFVCNQNEQTELKCEFEMLRCIFGKKYGYNVSPAYVRLFSPQIDLIRFYNTPFFPFCAVVLTVTSSLATAYEGECCFTSCPGRWQPVCDSRNVTHELQNLCEFGIHRCLAERLENANITISRYQACEHEHCARRCSQLYEPVCASNGETYRNECELNNVICVRNKKISPERKPLCKRYLAGECCGEIKCDPIFSPVCDSEGKTHANRCEFRKAACLTKKLSGETLTVQYNRQCCNQLCDGEVKPVCDGENTYDNLCKFRVAQCEAERRGEILSLAYSGRCCEEPKDKCSVSGPLCDSEGQTHANMCRFLRKQCVLNKVQPKSLSIAHRGECCRTELCTTYNEPVCDTHGVTHASPCHFRNTKCIYDKMHFNATLQIDYTGACCVSSCDDTWDGVCDQNGVLYKNKCYFEMKRCEANRRFAAFSQRILFCRAQLQHPLIGTSL</sequence>
<keyword evidence="1" id="KW-0646">Protease inhibitor</keyword>
<evidence type="ECO:0000259" key="5">
    <source>
        <dbReference type="PROSITE" id="PS51465"/>
    </source>
</evidence>
<evidence type="ECO:0000256" key="4">
    <source>
        <dbReference type="SAM" id="Phobius"/>
    </source>
</evidence>
<feature type="domain" description="Kazal-like" evidence="5">
    <location>
        <begin position="255"/>
        <end position="296"/>
    </location>
</feature>
<keyword evidence="2" id="KW-0722">Serine protease inhibitor</keyword>
<reference evidence="6 7" key="2">
    <citation type="submission" date="2018-11" db="EMBL/GenBank/DDBJ databases">
        <authorList>
            <consortium name="Pathogen Informatics"/>
        </authorList>
    </citation>
    <scope>NUCLEOTIDE SEQUENCE [LARGE SCALE GENOMIC DNA]</scope>
</reference>
<proteinExistence type="predicted"/>
<name>A0A183TV59_TOXCA</name>
<evidence type="ECO:0000256" key="1">
    <source>
        <dbReference type="ARBA" id="ARBA00022690"/>
    </source>
</evidence>
<organism evidence="7 8">
    <name type="scientific">Toxocara canis</name>
    <name type="common">Canine roundworm</name>
    <dbReference type="NCBI Taxonomy" id="6265"/>
    <lineage>
        <taxon>Eukaryota</taxon>
        <taxon>Metazoa</taxon>
        <taxon>Ecdysozoa</taxon>
        <taxon>Nematoda</taxon>
        <taxon>Chromadorea</taxon>
        <taxon>Rhabditida</taxon>
        <taxon>Spirurina</taxon>
        <taxon>Ascaridomorpha</taxon>
        <taxon>Ascaridoidea</taxon>
        <taxon>Toxocaridae</taxon>
        <taxon>Toxocara</taxon>
    </lineage>
</organism>
<evidence type="ECO:0000313" key="8">
    <source>
        <dbReference type="WBParaSite" id="TCNE_0000012801-mRNA-1"/>
    </source>
</evidence>
<dbReference type="GO" id="GO:0030154">
    <property type="term" value="P:cell differentiation"/>
    <property type="evidence" value="ECO:0007669"/>
    <property type="project" value="TreeGrafter"/>
</dbReference>
<reference evidence="8" key="1">
    <citation type="submission" date="2016-06" db="UniProtKB">
        <authorList>
            <consortium name="WormBaseParasite"/>
        </authorList>
    </citation>
    <scope>IDENTIFICATION</scope>
</reference>
<dbReference type="WBParaSite" id="TCNE_0000012801-mRNA-1">
    <property type="protein sequence ID" value="TCNE_0000012801-mRNA-1"/>
    <property type="gene ID" value="TCNE_0000012801"/>
</dbReference>
<dbReference type="InterPro" id="IPR050653">
    <property type="entry name" value="Prot_Inhib_GrowthFact_Antg"/>
</dbReference>
<dbReference type="EMBL" id="UYWY01000044">
    <property type="protein sequence ID" value="VDM23691.1"/>
    <property type="molecule type" value="Genomic_DNA"/>
</dbReference>
<gene>
    <name evidence="6" type="ORF">TCNE_LOCUS129</name>
</gene>
<dbReference type="Gene3D" id="3.30.60.30">
    <property type="match status" value="7"/>
</dbReference>
<keyword evidence="4" id="KW-0812">Transmembrane</keyword>
<dbReference type="Pfam" id="PF07648">
    <property type="entry name" value="Kazal_2"/>
    <property type="match status" value="4"/>
</dbReference>
<dbReference type="AlphaFoldDB" id="A0A183TV59"/>
<dbReference type="GO" id="GO:0005576">
    <property type="term" value="C:extracellular region"/>
    <property type="evidence" value="ECO:0007669"/>
    <property type="project" value="TreeGrafter"/>
</dbReference>
<dbReference type="PROSITE" id="PS51465">
    <property type="entry name" value="KAZAL_2"/>
    <property type="match status" value="4"/>
</dbReference>
<dbReference type="CDD" id="cd00104">
    <property type="entry name" value="KAZAL_FS"/>
    <property type="match status" value="3"/>
</dbReference>
<evidence type="ECO:0000313" key="6">
    <source>
        <dbReference type="EMBL" id="VDM23691.1"/>
    </source>
</evidence>
<evidence type="ECO:0000256" key="2">
    <source>
        <dbReference type="ARBA" id="ARBA00022900"/>
    </source>
</evidence>